<organism evidence="1 2">
    <name type="scientific">Rangifer tarandus platyrhynchus</name>
    <name type="common">Svalbard reindeer</name>
    <dbReference type="NCBI Taxonomy" id="3082113"/>
    <lineage>
        <taxon>Eukaryota</taxon>
        <taxon>Metazoa</taxon>
        <taxon>Chordata</taxon>
        <taxon>Craniata</taxon>
        <taxon>Vertebrata</taxon>
        <taxon>Euteleostomi</taxon>
        <taxon>Mammalia</taxon>
        <taxon>Eutheria</taxon>
        <taxon>Laurasiatheria</taxon>
        <taxon>Artiodactyla</taxon>
        <taxon>Ruminantia</taxon>
        <taxon>Pecora</taxon>
        <taxon>Cervidae</taxon>
        <taxon>Odocoileinae</taxon>
        <taxon>Rangifer</taxon>
    </lineage>
</organism>
<proteinExistence type="predicted"/>
<reference evidence="1" key="2">
    <citation type="submission" date="2025-03" db="EMBL/GenBank/DDBJ databases">
        <authorList>
            <consortium name="ELIXIR-Norway"/>
            <consortium name="Elixir Norway"/>
        </authorList>
    </citation>
    <scope>NUCLEOTIDE SEQUENCE</scope>
</reference>
<reference evidence="1" key="1">
    <citation type="submission" date="2023-05" db="EMBL/GenBank/DDBJ databases">
        <authorList>
            <consortium name="ELIXIR-Norway"/>
        </authorList>
    </citation>
    <scope>NUCLEOTIDE SEQUENCE</scope>
</reference>
<accession>A0AC59Z1I0</accession>
<name>A0AC59Z1I0_RANTA</name>
<dbReference type="EMBL" id="OX596106">
    <property type="protein sequence ID" value="CAN0151036.1"/>
    <property type="molecule type" value="Genomic_DNA"/>
</dbReference>
<sequence length="175" mass="18803">MPRSSQQQLLACVVRRRDQRSLWGTGAFLCIQGILPSPVGCSLNHARPARERPLRLTRGQGRGASRTIVWRWGFRGAVPLKTAGRANCGLTLGKRSPGRDCGSVPAPRALRAEPRPASGLLRLPPAPFPDLYAPPPPASSPTAAAAIHQPAHASSRRRAVTSPGPDFRSCRRRSA</sequence>
<evidence type="ECO:0000313" key="1">
    <source>
        <dbReference type="EMBL" id="CAN0151036.1"/>
    </source>
</evidence>
<protein>
    <submittedName>
        <fullName evidence="1">Uncharacterized protein</fullName>
    </submittedName>
</protein>
<gene>
    <name evidence="1" type="ORF">MRATA1EN22A_LOCUS12799</name>
</gene>
<dbReference type="Proteomes" id="UP001162501">
    <property type="component" value="Chromosome 22"/>
</dbReference>
<evidence type="ECO:0000313" key="2">
    <source>
        <dbReference type="Proteomes" id="UP001162501"/>
    </source>
</evidence>